<gene>
    <name evidence="2" type="ORF">BRAN1462_LOCUS22292</name>
</gene>
<organism evidence="2">
    <name type="scientific">Zooxanthella nutricula</name>
    <dbReference type="NCBI Taxonomy" id="1333877"/>
    <lineage>
        <taxon>Eukaryota</taxon>
        <taxon>Sar</taxon>
        <taxon>Alveolata</taxon>
        <taxon>Dinophyceae</taxon>
        <taxon>Peridiniales</taxon>
        <taxon>Peridiniales incertae sedis</taxon>
        <taxon>Zooxanthella</taxon>
    </lineage>
</organism>
<evidence type="ECO:0000256" key="1">
    <source>
        <dbReference type="SAM" id="MobiDB-lite"/>
    </source>
</evidence>
<reference evidence="2" key="1">
    <citation type="submission" date="2021-01" db="EMBL/GenBank/DDBJ databases">
        <authorList>
            <person name="Corre E."/>
            <person name="Pelletier E."/>
            <person name="Niang G."/>
            <person name="Scheremetjew M."/>
            <person name="Finn R."/>
            <person name="Kale V."/>
            <person name="Holt S."/>
            <person name="Cochrane G."/>
            <person name="Meng A."/>
            <person name="Brown T."/>
            <person name="Cohen L."/>
        </authorList>
    </citation>
    <scope>NUCLEOTIDE SEQUENCE</scope>
    <source>
        <strain evidence="2">RCC3387</strain>
    </source>
</reference>
<accession>A0A7S2JX45</accession>
<sequence length="457" mass="47170">MAVAAAGCGGVGQPACMAQDDALLQVNTRPRMAAKELTCERCVETFARHGGCEAVAAGDHARIEGIVMSRNLSGCLEQDCETEFNERCPQSATGDDDASGEHAAPHASARDEPCNAACTGAFSEAGGCVALQANNVSDVQALMTSSNMAACQNDSCGDAVFEHCFPAMVGDACGSCVSHFKKNGGCAVVLRAASSQDKTSGDAFVEHLPYGCGTCMEEALMSCMAPQGEDTASEKAADCGACMAALDGSGGCAWVLDPAARNASDIAARVPAACSHIGWACGEEVARHCAESAPAGASGDAPNKAADSAPGATPSGSANLAGGNASAPTASCSTAHEGDQCFMHVRWAMRTGILAHPQWYPGLTVDSSFEDFQACLHKGAHHGCPRPCKSLPHTICHTALPGEVCHRHVRWAMNVGIRTLPAWYPTLTADSSFDDFQAWLHHLHHGDCARPCGPSGM</sequence>
<feature type="region of interest" description="Disordered" evidence="1">
    <location>
        <begin position="293"/>
        <end position="322"/>
    </location>
</feature>
<evidence type="ECO:0000313" key="2">
    <source>
        <dbReference type="EMBL" id="CAD9558870.1"/>
    </source>
</evidence>
<dbReference type="EMBL" id="HBGW01035261">
    <property type="protein sequence ID" value="CAD9558870.1"/>
    <property type="molecule type" value="Transcribed_RNA"/>
</dbReference>
<name>A0A7S2JX45_9DINO</name>
<feature type="compositionally biased region" description="Basic and acidic residues" evidence="1">
    <location>
        <begin position="99"/>
        <end position="112"/>
    </location>
</feature>
<proteinExistence type="predicted"/>
<protein>
    <submittedName>
        <fullName evidence="2">Uncharacterized protein</fullName>
    </submittedName>
</protein>
<dbReference type="AlphaFoldDB" id="A0A7S2JX45"/>
<feature type="region of interest" description="Disordered" evidence="1">
    <location>
        <begin position="87"/>
        <end position="112"/>
    </location>
</feature>